<name>A0ACA6AWJ5_EHRCJ</name>
<reference evidence="2" key="1">
    <citation type="journal article" date="2006" name="J. Bacteriol.">
        <title>The genome of the obligately intracellular bacterium Ehrlichia canis reveals themes of complex membrane structure and immune evasion strategies.</title>
        <authorList>
            <person name="Mavromatis K."/>
            <person name="Doyle C.K."/>
            <person name="Lykidis A."/>
            <person name="Ivanova N."/>
            <person name="Francino M.P."/>
            <person name="Chain P."/>
            <person name="Shin M."/>
            <person name="Malfatti S."/>
            <person name="Larimer F."/>
            <person name="Copeland A."/>
            <person name="Detter J.C."/>
            <person name="Land M."/>
            <person name="Richardson P.M."/>
            <person name="Yu X.J."/>
            <person name="Walker D.H."/>
            <person name="McBride J.W."/>
            <person name="Kyrpides N.C."/>
        </authorList>
    </citation>
    <scope>NUCLEOTIDE SEQUENCE [LARGE SCALE GENOMIC DNA]</scope>
    <source>
        <strain evidence="2">Jake</strain>
    </source>
</reference>
<evidence type="ECO:0000313" key="1">
    <source>
        <dbReference type="EMBL" id="AAZ68938.1"/>
    </source>
</evidence>
<evidence type="ECO:0000313" key="2">
    <source>
        <dbReference type="Proteomes" id="UP000000435"/>
    </source>
</evidence>
<proteinExistence type="predicted"/>
<dbReference type="EMBL" id="CP000107">
    <property type="protein sequence ID" value="AAZ68938.1"/>
    <property type="molecule type" value="Genomic_DNA"/>
</dbReference>
<sequence>MNSKSKFFTICTSLICLLSSPNTSLSNFIGNSTKHSGLYVSGQYKPSVSIFSKFSVKETNTHTVQLVALKKDVNSISMNISNGATGISKATNFNLPYVAEFQDNAFNFSGAIGYSLFEQLNIEVEGSYEEFDAKNPGGYILNDAFRYFALAREMGQEKNDNKHLSPKEEHDISKTYYTVMRNNGLSILSIMINGCYNLPLNDLSISPYFCTGIGVDAIEFFDALHLKLALQSKIGATYQLSDNISLFTNGYYHQVIGDQFKNLKVQYIGELKENPKITSAVATLNVGYFGGEIGVRLTL</sequence>
<protein>
    <submittedName>
        <fullName evidence="1">Surface antigen msp4</fullName>
    </submittedName>
</protein>
<dbReference type="Proteomes" id="UP000000435">
    <property type="component" value="Chromosome"/>
</dbReference>
<gene>
    <name evidence="1" type="ordered locus">Ecaj_0907</name>
</gene>
<organism evidence="1 2">
    <name type="scientific">Ehrlichia canis (strain Jake)</name>
    <dbReference type="NCBI Taxonomy" id="269484"/>
    <lineage>
        <taxon>Bacteria</taxon>
        <taxon>Pseudomonadati</taxon>
        <taxon>Pseudomonadota</taxon>
        <taxon>Alphaproteobacteria</taxon>
        <taxon>Rickettsiales</taxon>
        <taxon>Anaplasmataceae</taxon>
        <taxon>Ehrlichia</taxon>
    </lineage>
</organism>
<accession>A0ACA6AWJ5</accession>
<keyword evidence="2" id="KW-1185">Reference proteome</keyword>